<dbReference type="Proteomes" id="UP000299102">
    <property type="component" value="Unassembled WGS sequence"/>
</dbReference>
<evidence type="ECO:0000256" key="1">
    <source>
        <dbReference type="SAM" id="MobiDB-lite"/>
    </source>
</evidence>
<sequence length="156" mass="18143">MPSPKRDMLATKTPSPRLCPIKETNWYDTRKWSHSRYHSGGWRRSERVGMHFRNRLPPKIFTYVYCRGGAHVSLTWPRLNRITRERRSSIPMTARAVDRSSAHHRRPRANTNPSELRFRRKFRVFYGPLPAQFIASAAPLFNGRLAYSATATTTAT</sequence>
<name>A0A4C1YPD6_EUMVA</name>
<keyword evidence="3" id="KW-1185">Reference proteome</keyword>
<gene>
    <name evidence="2" type="ORF">EVAR_9337_1</name>
</gene>
<comment type="caution">
    <text evidence="2">The sequence shown here is derived from an EMBL/GenBank/DDBJ whole genome shotgun (WGS) entry which is preliminary data.</text>
</comment>
<protein>
    <submittedName>
        <fullName evidence="2">Uncharacterized protein</fullName>
    </submittedName>
</protein>
<evidence type="ECO:0000313" key="3">
    <source>
        <dbReference type="Proteomes" id="UP000299102"/>
    </source>
</evidence>
<organism evidence="2 3">
    <name type="scientific">Eumeta variegata</name>
    <name type="common">Bagworm moth</name>
    <name type="synonym">Eumeta japonica</name>
    <dbReference type="NCBI Taxonomy" id="151549"/>
    <lineage>
        <taxon>Eukaryota</taxon>
        <taxon>Metazoa</taxon>
        <taxon>Ecdysozoa</taxon>
        <taxon>Arthropoda</taxon>
        <taxon>Hexapoda</taxon>
        <taxon>Insecta</taxon>
        <taxon>Pterygota</taxon>
        <taxon>Neoptera</taxon>
        <taxon>Endopterygota</taxon>
        <taxon>Lepidoptera</taxon>
        <taxon>Glossata</taxon>
        <taxon>Ditrysia</taxon>
        <taxon>Tineoidea</taxon>
        <taxon>Psychidae</taxon>
        <taxon>Oiketicinae</taxon>
        <taxon>Eumeta</taxon>
    </lineage>
</organism>
<accession>A0A4C1YPD6</accession>
<dbReference type="EMBL" id="BGZK01001366">
    <property type="protein sequence ID" value="GBP78331.1"/>
    <property type="molecule type" value="Genomic_DNA"/>
</dbReference>
<feature type="region of interest" description="Disordered" evidence="1">
    <location>
        <begin position="91"/>
        <end position="113"/>
    </location>
</feature>
<evidence type="ECO:0000313" key="2">
    <source>
        <dbReference type="EMBL" id="GBP78331.1"/>
    </source>
</evidence>
<dbReference type="AlphaFoldDB" id="A0A4C1YPD6"/>
<reference evidence="2 3" key="1">
    <citation type="journal article" date="2019" name="Commun. Biol.">
        <title>The bagworm genome reveals a unique fibroin gene that provides high tensile strength.</title>
        <authorList>
            <person name="Kono N."/>
            <person name="Nakamura H."/>
            <person name="Ohtoshi R."/>
            <person name="Tomita M."/>
            <person name="Numata K."/>
            <person name="Arakawa K."/>
        </authorList>
    </citation>
    <scope>NUCLEOTIDE SEQUENCE [LARGE SCALE GENOMIC DNA]</scope>
</reference>
<proteinExistence type="predicted"/>